<protein>
    <submittedName>
        <fullName evidence="3">NAD-dependent epimerase/dehydratase</fullName>
    </submittedName>
</protein>
<dbReference type="RefSeq" id="WP_013159329.1">
    <property type="nucleotide sequence ID" value="NC_014212.1"/>
</dbReference>
<gene>
    <name evidence="3" type="ordered locus">Mesil_2958</name>
</gene>
<dbReference type="Proteomes" id="UP000001916">
    <property type="component" value="Chromosome"/>
</dbReference>
<organism evidence="3 4">
    <name type="scientific">Allomeiothermus silvanus (strain ATCC 700542 / DSM 9946 / NBRC 106475 / NCIMB 13440 / VI-R2)</name>
    <name type="common">Thermus silvanus</name>
    <dbReference type="NCBI Taxonomy" id="526227"/>
    <lineage>
        <taxon>Bacteria</taxon>
        <taxon>Thermotogati</taxon>
        <taxon>Deinococcota</taxon>
        <taxon>Deinococci</taxon>
        <taxon>Thermales</taxon>
        <taxon>Thermaceae</taxon>
        <taxon>Allomeiothermus</taxon>
    </lineage>
</organism>
<evidence type="ECO:0000259" key="2">
    <source>
        <dbReference type="Pfam" id="PF01370"/>
    </source>
</evidence>
<dbReference type="STRING" id="526227.Mesil_2958"/>
<dbReference type="SUPFAM" id="SSF51735">
    <property type="entry name" value="NAD(P)-binding Rossmann-fold domains"/>
    <property type="match status" value="1"/>
</dbReference>
<reference evidence="3 4" key="1">
    <citation type="journal article" date="2010" name="Stand. Genomic Sci.">
        <title>Complete genome sequence of Meiothermus silvanus type strain (VI-R2).</title>
        <authorList>
            <person name="Sikorski J."/>
            <person name="Tindall B.J."/>
            <person name="Lowry S."/>
            <person name="Lucas S."/>
            <person name="Nolan M."/>
            <person name="Copeland A."/>
            <person name="Glavina Del Rio T."/>
            <person name="Tice H."/>
            <person name="Cheng J.F."/>
            <person name="Han C."/>
            <person name="Pitluck S."/>
            <person name="Liolios K."/>
            <person name="Ivanova N."/>
            <person name="Mavromatis K."/>
            <person name="Mikhailova N."/>
            <person name="Pati A."/>
            <person name="Goodwin L."/>
            <person name="Chen A."/>
            <person name="Palaniappan K."/>
            <person name="Land M."/>
            <person name="Hauser L."/>
            <person name="Chang Y.J."/>
            <person name="Jeffries C.D."/>
            <person name="Rohde M."/>
            <person name="Goker M."/>
            <person name="Woyke T."/>
            <person name="Bristow J."/>
            <person name="Eisen J.A."/>
            <person name="Markowitz V."/>
            <person name="Hugenholtz P."/>
            <person name="Kyrpides N.C."/>
            <person name="Klenk H.P."/>
            <person name="Lapidus A."/>
        </authorList>
    </citation>
    <scope>NUCLEOTIDE SEQUENCE [LARGE SCALE GENOMIC DNA]</scope>
    <source>
        <strain evidence="4">ATCC 700542 / DSM 9946 / VI-R2</strain>
    </source>
</reference>
<dbReference type="CDD" id="cd05272">
    <property type="entry name" value="TDH_SDR_e"/>
    <property type="match status" value="1"/>
</dbReference>
<evidence type="ECO:0000313" key="4">
    <source>
        <dbReference type="Proteomes" id="UP000001916"/>
    </source>
</evidence>
<dbReference type="OrthoDB" id="9779902at2"/>
<evidence type="ECO:0000256" key="1">
    <source>
        <dbReference type="ARBA" id="ARBA00007637"/>
    </source>
</evidence>
<dbReference type="GO" id="GO:0006567">
    <property type="term" value="P:L-threonine catabolic process"/>
    <property type="evidence" value="ECO:0007669"/>
    <property type="project" value="TreeGrafter"/>
</dbReference>
<dbReference type="InterPro" id="IPR036291">
    <property type="entry name" value="NAD(P)-bd_dom_sf"/>
</dbReference>
<dbReference type="EMBL" id="CP002042">
    <property type="protein sequence ID" value="ADH64797.1"/>
    <property type="molecule type" value="Genomic_DNA"/>
</dbReference>
<dbReference type="AlphaFoldDB" id="D7BDH7"/>
<feature type="domain" description="NAD-dependent epimerase/dehydratase" evidence="2">
    <location>
        <begin position="9"/>
        <end position="246"/>
    </location>
</feature>
<dbReference type="PANTHER" id="PTHR42687">
    <property type="entry name" value="L-THREONINE 3-DEHYDROGENASE"/>
    <property type="match status" value="1"/>
</dbReference>
<comment type="similarity">
    <text evidence="1">Belongs to the NAD(P)-dependent epimerase/dehydratase family.</text>
</comment>
<accession>D7BDH7</accession>
<evidence type="ECO:0000313" key="3">
    <source>
        <dbReference type="EMBL" id="ADH64797.1"/>
    </source>
</evidence>
<dbReference type="InterPro" id="IPR051225">
    <property type="entry name" value="NAD(P)_epim/dehydratase"/>
</dbReference>
<keyword evidence="4" id="KW-1185">Reference proteome</keyword>
<proteinExistence type="inferred from homology"/>
<name>D7BDH7_ALLS1</name>
<dbReference type="HOGENOM" id="CLU_007383_19_1_0"/>
<dbReference type="PANTHER" id="PTHR42687:SF1">
    <property type="entry name" value="L-THREONINE 3-DEHYDROGENASE, MITOCHONDRIAL"/>
    <property type="match status" value="1"/>
</dbReference>
<dbReference type="Pfam" id="PF01370">
    <property type="entry name" value="Epimerase"/>
    <property type="match status" value="1"/>
</dbReference>
<dbReference type="GO" id="GO:0008743">
    <property type="term" value="F:L-threonine 3-dehydrogenase activity"/>
    <property type="evidence" value="ECO:0007669"/>
    <property type="project" value="TreeGrafter"/>
</dbReference>
<sequence>MEVKRAQNILVTGALGQVGSELVPALQERLGMERVVASDVRSLPPDRPIREGPFEVLDCTDRSRLEEVVEKYNVGTLYHLAAILSAKAEAQPELAWRVNMEGLYNVLEVARAYGCRVFVPSSIAAFGPSTPKDLTPQDTLQRPGSLYGVTKVAGELLCDYYALRFGLDVRGLRYPGLISYTAPPGGGTTDYAVEIFWEALRQGSYTSFLGPDTRLPMMYMPDAIRATLELMEADPARLRHRNAFNVAAFSCTPAELAAEIRKHLPHFKIHYQIDPVRQAIADSWPHTLDDSAAREEWGWKPAFDLAAMTADMLAQLSARWAVQGV</sequence>
<dbReference type="FunFam" id="3.40.50.720:FF:000077">
    <property type="entry name" value="L-threonine 3-dehydrogenase, mitochondrial"/>
    <property type="match status" value="1"/>
</dbReference>
<dbReference type="Gene3D" id="3.40.50.720">
    <property type="entry name" value="NAD(P)-binding Rossmann-like Domain"/>
    <property type="match status" value="1"/>
</dbReference>
<dbReference type="InterPro" id="IPR001509">
    <property type="entry name" value="Epimerase_deHydtase"/>
</dbReference>
<dbReference type="eggNOG" id="COG0451">
    <property type="taxonomic scope" value="Bacteria"/>
</dbReference>
<dbReference type="KEGG" id="msv:Mesil_2958"/>